<protein>
    <recommendedName>
        <fullName evidence="4">Lipoprotein</fullName>
    </recommendedName>
</protein>
<feature type="signal peptide" evidence="1">
    <location>
        <begin position="1"/>
        <end position="23"/>
    </location>
</feature>
<dbReference type="RefSeq" id="WP_091261643.1">
    <property type="nucleotide sequence ID" value="NZ_FNDE01000094.1"/>
</dbReference>
<dbReference type="Proteomes" id="UP000198956">
    <property type="component" value="Unassembled WGS sequence"/>
</dbReference>
<evidence type="ECO:0000313" key="3">
    <source>
        <dbReference type="Proteomes" id="UP000198956"/>
    </source>
</evidence>
<sequence length="152" mass="16575">MKKIVKLGLATACILTVPSASLACAVKDSESSTTPAISTNLQDEGKEVDNKLLSVTLIDDAYHKGRDSFERTFTCSPSNGTLLNIHVKNKGSGKVRLKIYHNGYEKRNILIDPGTSTTEPFSNINGVGGNWKVYVTTDDGHEMDIFVRARQS</sequence>
<name>A0A1G8FWJ3_ANETH</name>
<dbReference type="EMBL" id="FNDE01000094">
    <property type="protein sequence ID" value="SDH86529.1"/>
    <property type="molecule type" value="Genomic_DNA"/>
</dbReference>
<evidence type="ECO:0000313" key="2">
    <source>
        <dbReference type="EMBL" id="SDH86529.1"/>
    </source>
</evidence>
<proteinExistence type="predicted"/>
<evidence type="ECO:0000256" key="1">
    <source>
        <dbReference type="SAM" id="SignalP"/>
    </source>
</evidence>
<reference evidence="2 3" key="1">
    <citation type="submission" date="2016-10" db="EMBL/GenBank/DDBJ databases">
        <authorList>
            <person name="de Groot N.N."/>
        </authorList>
    </citation>
    <scope>NUCLEOTIDE SEQUENCE [LARGE SCALE GENOMIC DNA]</scope>
    <source>
        <strain evidence="2 3">L 420-91</strain>
    </source>
</reference>
<evidence type="ECO:0008006" key="4">
    <source>
        <dbReference type="Google" id="ProtNLM"/>
    </source>
</evidence>
<dbReference type="PROSITE" id="PS51257">
    <property type="entry name" value="PROKAR_LIPOPROTEIN"/>
    <property type="match status" value="1"/>
</dbReference>
<accession>A0A1G8FWJ3</accession>
<dbReference type="AlphaFoldDB" id="A0A1G8FWJ3"/>
<organism evidence="2 3">
    <name type="scientific">Aneurinibacillus thermoaerophilus</name>
    <dbReference type="NCBI Taxonomy" id="143495"/>
    <lineage>
        <taxon>Bacteria</taxon>
        <taxon>Bacillati</taxon>
        <taxon>Bacillota</taxon>
        <taxon>Bacilli</taxon>
        <taxon>Bacillales</taxon>
        <taxon>Paenibacillaceae</taxon>
        <taxon>Aneurinibacillus group</taxon>
        <taxon>Aneurinibacillus</taxon>
    </lineage>
</organism>
<gene>
    <name evidence="2" type="ORF">SAMN04489735_10942</name>
</gene>
<feature type="chain" id="PRO_5011569104" description="Lipoprotein" evidence="1">
    <location>
        <begin position="24"/>
        <end position="152"/>
    </location>
</feature>
<keyword evidence="1" id="KW-0732">Signal</keyword>
<dbReference type="OrthoDB" id="2973409at2"/>